<sequence>MIINDSDESDDSFEQRRRQLNNIHRQFKRAISEMKTLSEASNTEIFEDNAEEEANNEFFNSNKADKIIEASQIRSLIRELYTMKNEVLSLQSIALRASAAQRGIQAKLLPKLKLVVDVISRHIHRAEKLLNDE</sequence>
<evidence type="ECO:0008006" key="3">
    <source>
        <dbReference type="Google" id="ProtNLM"/>
    </source>
</evidence>
<proteinExistence type="predicted"/>
<protein>
    <recommendedName>
        <fullName evidence="3">AATF leucine zipper-containing domain-containing protein</fullName>
    </recommendedName>
</protein>
<keyword evidence="2" id="KW-1185">Reference proteome</keyword>
<accession>A0ABR2L2M2</accession>
<reference evidence="1 2" key="1">
    <citation type="submission" date="2024-04" db="EMBL/GenBank/DDBJ databases">
        <title>Tritrichomonas musculus Genome.</title>
        <authorList>
            <person name="Alves-Ferreira E."/>
            <person name="Grigg M."/>
            <person name="Lorenzi H."/>
            <person name="Galac M."/>
        </authorList>
    </citation>
    <scope>NUCLEOTIDE SEQUENCE [LARGE SCALE GENOMIC DNA]</scope>
    <source>
        <strain evidence="1 2">EAF2021</strain>
    </source>
</reference>
<gene>
    <name evidence="1" type="ORF">M9Y10_015180</name>
</gene>
<name>A0ABR2L2M2_9EUKA</name>
<organism evidence="1 2">
    <name type="scientific">Tritrichomonas musculus</name>
    <dbReference type="NCBI Taxonomy" id="1915356"/>
    <lineage>
        <taxon>Eukaryota</taxon>
        <taxon>Metamonada</taxon>
        <taxon>Parabasalia</taxon>
        <taxon>Tritrichomonadida</taxon>
        <taxon>Tritrichomonadidae</taxon>
        <taxon>Tritrichomonas</taxon>
    </lineage>
</organism>
<dbReference type="Proteomes" id="UP001470230">
    <property type="component" value="Unassembled WGS sequence"/>
</dbReference>
<dbReference type="EMBL" id="JAPFFF010000002">
    <property type="protein sequence ID" value="KAK8897241.1"/>
    <property type="molecule type" value="Genomic_DNA"/>
</dbReference>
<comment type="caution">
    <text evidence="1">The sequence shown here is derived from an EMBL/GenBank/DDBJ whole genome shotgun (WGS) entry which is preliminary data.</text>
</comment>
<evidence type="ECO:0000313" key="1">
    <source>
        <dbReference type="EMBL" id="KAK8897241.1"/>
    </source>
</evidence>
<evidence type="ECO:0000313" key="2">
    <source>
        <dbReference type="Proteomes" id="UP001470230"/>
    </source>
</evidence>